<accession>A0A5N5FYS8</accession>
<keyword evidence="2" id="KW-1185">Reference proteome</keyword>
<sequence>MRHCPYAMFAWLASPLGPPPRGEASRSIKDRVLSLASPDSSHVGPIVEDAKALVAGISGALLTHVRRQASEVALAHRSWFEEPPDLIVVLLYEEYNR</sequence>
<evidence type="ECO:0000313" key="2">
    <source>
        <dbReference type="Proteomes" id="UP000327157"/>
    </source>
</evidence>
<reference evidence="1 2" key="3">
    <citation type="submission" date="2019-11" db="EMBL/GenBank/DDBJ databases">
        <title>A de novo genome assembly of a pear dwarfing rootstock.</title>
        <authorList>
            <person name="Wang F."/>
            <person name="Wang J."/>
            <person name="Li S."/>
            <person name="Zhang Y."/>
            <person name="Fang M."/>
            <person name="Ma L."/>
            <person name="Zhao Y."/>
            <person name="Jiang S."/>
        </authorList>
    </citation>
    <scope>NUCLEOTIDE SEQUENCE [LARGE SCALE GENOMIC DNA]</scope>
    <source>
        <strain evidence="1">S2</strain>
        <tissue evidence="1">Leaf</tissue>
    </source>
</reference>
<dbReference type="EMBL" id="SMOL01000559">
    <property type="protein sequence ID" value="KAB2606721.1"/>
    <property type="molecule type" value="Genomic_DNA"/>
</dbReference>
<gene>
    <name evidence="1" type="ORF">D8674_006438</name>
</gene>
<evidence type="ECO:0000313" key="1">
    <source>
        <dbReference type="EMBL" id="KAB2606721.1"/>
    </source>
</evidence>
<proteinExistence type="predicted"/>
<protein>
    <submittedName>
        <fullName evidence="1">Uncharacterized protein</fullName>
    </submittedName>
</protein>
<dbReference type="Proteomes" id="UP000327157">
    <property type="component" value="Chromosome 11"/>
</dbReference>
<comment type="caution">
    <text evidence="1">The sequence shown here is derived from an EMBL/GenBank/DDBJ whole genome shotgun (WGS) entry which is preliminary data.</text>
</comment>
<dbReference type="AlphaFoldDB" id="A0A5N5FYS8"/>
<dbReference type="OrthoDB" id="1906820at2759"/>
<reference evidence="2" key="2">
    <citation type="submission" date="2019-10" db="EMBL/GenBank/DDBJ databases">
        <title>A de novo genome assembly of a pear dwarfing rootstock.</title>
        <authorList>
            <person name="Wang F."/>
            <person name="Wang J."/>
            <person name="Li S."/>
            <person name="Zhang Y."/>
            <person name="Fang M."/>
            <person name="Ma L."/>
            <person name="Zhao Y."/>
            <person name="Jiang S."/>
        </authorList>
    </citation>
    <scope>NUCLEOTIDE SEQUENCE [LARGE SCALE GENOMIC DNA]</scope>
</reference>
<reference evidence="1 2" key="1">
    <citation type="submission" date="2019-09" db="EMBL/GenBank/DDBJ databases">
        <authorList>
            <person name="Ou C."/>
        </authorList>
    </citation>
    <scope>NUCLEOTIDE SEQUENCE [LARGE SCALE GENOMIC DNA]</scope>
    <source>
        <strain evidence="1">S2</strain>
        <tissue evidence="1">Leaf</tissue>
    </source>
</reference>
<organism evidence="1 2">
    <name type="scientific">Pyrus ussuriensis x Pyrus communis</name>
    <dbReference type="NCBI Taxonomy" id="2448454"/>
    <lineage>
        <taxon>Eukaryota</taxon>
        <taxon>Viridiplantae</taxon>
        <taxon>Streptophyta</taxon>
        <taxon>Embryophyta</taxon>
        <taxon>Tracheophyta</taxon>
        <taxon>Spermatophyta</taxon>
        <taxon>Magnoliopsida</taxon>
        <taxon>eudicotyledons</taxon>
        <taxon>Gunneridae</taxon>
        <taxon>Pentapetalae</taxon>
        <taxon>rosids</taxon>
        <taxon>fabids</taxon>
        <taxon>Rosales</taxon>
        <taxon>Rosaceae</taxon>
        <taxon>Amygdaloideae</taxon>
        <taxon>Maleae</taxon>
        <taxon>Pyrus</taxon>
    </lineage>
</organism>
<name>A0A5N5FYS8_9ROSA</name>